<keyword evidence="2" id="KW-1185">Reference proteome</keyword>
<dbReference type="EMBL" id="CP051774">
    <property type="protein sequence ID" value="QJE94849.1"/>
    <property type="molecule type" value="Genomic_DNA"/>
</dbReference>
<evidence type="ECO:0000313" key="2">
    <source>
        <dbReference type="Proteomes" id="UP000501812"/>
    </source>
</evidence>
<accession>A0A858REM5</accession>
<protein>
    <submittedName>
        <fullName evidence="1">Uncharacterized protein</fullName>
    </submittedName>
</protein>
<evidence type="ECO:0000313" key="1">
    <source>
        <dbReference type="EMBL" id="QJE94849.1"/>
    </source>
</evidence>
<dbReference type="KEGG" id="luo:HHL09_03335"/>
<name>A0A858REM5_9BACT</name>
<dbReference type="Proteomes" id="UP000501812">
    <property type="component" value="Chromosome"/>
</dbReference>
<dbReference type="RefSeq" id="WP_169453070.1">
    <property type="nucleotide sequence ID" value="NZ_CP051774.1"/>
</dbReference>
<proteinExistence type="predicted"/>
<dbReference type="AlphaFoldDB" id="A0A858REM5"/>
<gene>
    <name evidence="1" type="ORF">HHL09_03335</name>
</gene>
<sequence length="205" mass="23421">MQRSNGGPMICHRCREAKEIAGIPLLQTDWESFEDINWDRIAINYELLGREQLRLFAEQQGEDTIYGLVFQLSQNYLLEIHINTLSGIAGIPGKMRQIANWGQELSDDGWREKVGLWYTPAWKFDCLGMTFQGELSAVDDFHYRLFEELHDDSGGGAQLDEARLKAIAAIQSSPEYASIRKAVNFRFYIADDDGLDYHTKEHIGS</sequence>
<organism evidence="1 2">
    <name type="scientific">Luteolibacter luteus</name>
    <dbReference type="NCBI Taxonomy" id="2728835"/>
    <lineage>
        <taxon>Bacteria</taxon>
        <taxon>Pseudomonadati</taxon>
        <taxon>Verrucomicrobiota</taxon>
        <taxon>Verrucomicrobiia</taxon>
        <taxon>Verrucomicrobiales</taxon>
        <taxon>Verrucomicrobiaceae</taxon>
        <taxon>Luteolibacter</taxon>
    </lineage>
</organism>
<reference evidence="1 2" key="1">
    <citation type="submission" date="2020-04" db="EMBL/GenBank/DDBJ databases">
        <title>Luteolibacter sp. G-1-1-1 isolated from soil.</title>
        <authorList>
            <person name="Dahal R.H."/>
        </authorList>
    </citation>
    <scope>NUCLEOTIDE SEQUENCE [LARGE SCALE GENOMIC DNA]</scope>
    <source>
        <strain evidence="1 2">G-1-1-1</strain>
    </source>
</reference>